<gene>
    <name evidence="3" type="ORF">SERLA73DRAFT_44734</name>
</gene>
<proteinExistence type="predicted"/>
<accession>F8PEZ8</accession>
<organism evidence="4">
    <name type="scientific">Serpula lacrymans var. lacrymans (strain S7.3)</name>
    <name type="common">Dry rot fungus</name>
    <dbReference type="NCBI Taxonomy" id="936435"/>
    <lineage>
        <taxon>Eukaryota</taxon>
        <taxon>Fungi</taxon>
        <taxon>Dikarya</taxon>
        <taxon>Basidiomycota</taxon>
        <taxon>Agaricomycotina</taxon>
        <taxon>Agaricomycetes</taxon>
        <taxon>Agaricomycetidae</taxon>
        <taxon>Boletales</taxon>
        <taxon>Coniophorineae</taxon>
        <taxon>Serpulaceae</taxon>
        <taxon>Serpula</taxon>
    </lineage>
</organism>
<dbReference type="InterPro" id="IPR004875">
    <property type="entry name" value="DDE_SF_endonuclease_dom"/>
</dbReference>
<keyword evidence="4" id="KW-1185">Reference proteome</keyword>
<feature type="domain" description="DDE-1" evidence="2">
    <location>
        <begin position="20"/>
        <end position="107"/>
    </location>
</feature>
<dbReference type="InParanoid" id="F8PEZ8"/>
<evidence type="ECO:0000313" key="3">
    <source>
        <dbReference type="EMBL" id="EGO04671.1"/>
    </source>
</evidence>
<sequence length="179" mass="20588">MFPFFHCICLLIFYSLTRSINGWTNNFLCTEWFRKSFIPQSCAHNKFGKPTLLIYNGHGLHLTTTMIDLAIENQIHLLCLPLHTTHHLQPLDVGVSGPLQKAWYRHAELYTAKYGISIARRHVVKEYWEARKSAFVTNTIMQAWRKCGFYPLNLNIFTAADYAPSISTSTVNHAPALYP</sequence>
<feature type="non-terminal residue" evidence="3">
    <location>
        <position position="179"/>
    </location>
</feature>
<dbReference type="OrthoDB" id="2646666at2759"/>
<dbReference type="HOGENOM" id="CLU_013929_2_4_1"/>
<dbReference type="AlphaFoldDB" id="F8PEZ8"/>
<dbReference type="GO" id="GO:0003676">
    <property type="term" value="F:nucleic acid binding"/>
    <property type="evidence" value="ECO:0007669"/>
    <property type="project" value="InterPro"/>
</dbReference>
<feature type="chain" id="PRO_5003382025" description="DDE-1 domain-containing protein" evidence="1">
    <location>
        <begin position="20"/>
        <end position="179"/>
    </location>
</feature>
<dbReference type="EMBL" id="GL945474">
    <property type="protein sequence ID" value="EGO04671.1"/>
    <property type="molecule type" value="Genomic_DNA"/>
</dbReference>
<keyword evidence="1" id="KW-0732">Signal</keyword>
<dbReference type="STRING" id="936435.F8PEZ8"/>
<evidence type="ECO:0000259" key="2">
    <source>
        <dbReference type="Pfam" id="PF03184"/>
    </source>
</evidence>
<feature type="signal peptide" evidence="1">
    <location>
        <begin position="1"/>
        <end position="19"/>
    </location>
</feature>
<dbReference type="Proteomes" id="UP000008063">
    <property type="component" value="Unassembled WGS sequence"/>
</dbReference>
<name>F8PEZ8_SERL3</name>
<protein>
    <recommendedName>
        <fullName evidence="2">DDE-1 domain-containing protein</fullName>
    </recommendedName>
</protein>
<dbReference type="OMA" id="ECSHISI"/>
<dbReference type="Pfam" id="PF03184">
    <property type="entry name" value="DDE_1"/>
    <property type="match status" value="1"/>
</dbReference>
<evidence type="ECO:0000256" key="1">
    <source>
        <dbReference type="SAM" id="SignalP"/>
    </source>
</evidence>
<reference evidence="4" key="1">
    <citation type="journal article" date="2011" name="Science">
        <title>The plant cell wall-decomposing machinery underlies the functional diversity of forest fungi.</title>
        <authorList>
            <person name="Eastwood D.C."/>
            <person name="Floudas D."/>
            <person name="Binder M."/>
            <person name="Majcherczyk A."/>
            <person name="Schneider P."/>
            <person name="Aerts A."/>
            <person name="Asiegbu F.O."/>
            <person name="Baker S.E."/>
            <person name="Barry K."/>
            <person name="Bendiksby M."/>
            <person name="Blumentritt M."/>
            <person name="Coutinho P.M."/>
            <person name="Cullen D."/>
            <person name="de Vries R.P."/>
            <person name="Gathman A."/>
            <person name="Goodell B."/>
            <person name="Henrissat B."/>
            <person name="Ihrmark K."/>
            <person name="Kauserud H."/>
            <person name="Kohler A."/>
            <person name="LaButti K."/>
            <person name="Lapidus A."/>
            <person name="Lavin J.L."/>
            <person name="Lee Y.-H."/>
            <person name="Lindquist E."/>
            <person name="Lilly W."/>
            <person name="Lucas S."/>
            <person name="Morin E."/>
            <person name="Murat C."/>
            <person name="Oguiza J.A."/>
            <person name="Park J."/>
            <person name="Pisabarro A.G."/>
            <person name="Riley R."/>
            <person name="Rosling A."/>
            <person name="Salamov A."/>
            <person name="Schmidt O."/>
            <person name="Schmutz J."/>
            <person name="Skrede I."/>
            <person name="Stenlid J."/>
            <person name="Wiebenga A."/>
            <person name="Xie X."/>
            <person name="Kuees U."/>
            <person name="Hibbett D.S."/>
            <person name="Hoffmeister D."/>
            <person name="Hoegberg N."/>
            <person name="Martin F."/>
            <person name="Grigoriev I.V."/>
            <person name="Watkinson S.C."/>
        </authorList>
    </citation>
    <scope>NUCLEOTIDE SEQUENCE [LARGE SCALE GENOMIC DNA]</scope>
    <source>
        <strain evidence="4">strain S7.3</strain>
    </source>
</reference>
<evidence type="ECO:0000313" key="4">
    <source>
        <dbReference type="Proteomes" id="UP000008063"/>
    </source>
</evidence>